<comment type="caution">
    <text evidence="1">The sequence shown here is derived from an EMBL/GenBank/DDBJ whole genome shotgun (WGS) entry which is preliminary data.</text>
</comment>
<evidence type="ECO:0000313" key="1">
    <source>
        <dbReference type="EMBL" id="OGG53581.1"/>
    </source>
</evidence>
<protein>
    <submittedName>
        <fullName evidence="1">Uncharacterized protein</fullName>
    </submittedName>
</protein>
<dbReference type="AlphaFoldDB" id="A0A1F6CX19"/>
<name>A0A1F6CX19_HANXR</name>
<accession>A0A1F6CX19</accession>
<dbReference type="Proteomes" id="UP000178606">
    <property type="component" value="Unassembled WGS sequence"/>
</dbReference>
<gene>
    <name evidence="1" type="ORF">A3F84_02680</name>
</gene>
<evidence type="ECO:0000313" key="2">
    <source>
        <dbReference type="Proteomes" id="UP000178606"/>
    </source>
</evidence>
<organism evidence="1 2">
    <name type="scientific">Handelsmanbacteria sp. (strain RIFCSPLOWO2_12_FULL_64_10)</name>
    <dbReference type="NCBI Taxonomy" id="1817868"/>
    <lineage>
        <taxon>Bacteria</taxon>
        <taxon>Candidatus Handelsmaniibacteriota</taxon>
    </lineage>
</organism>
<proteinExistence type="predicted"/>
<dbReference type="EMBL" id="MFKF01000118">
    <property type="protein sequence ID" value="OGG53581.1"/>
    <property type="molecule type" value="Genomic_DNA"/>
</dbReference>
<sequence>MPSILIQVVEKPGAGLFRELQQAMRSGHLQTFSLERRGKKVVHTNSNYPGWMNWSHQHGVITGTVLSPNKPGSEWKLLSAFIGRLADRYSDKIVSVSIQFVTE</sequence>
<reference evidence="1 2" key="1">
    <citation type="journal article" date="2016" name="Nat. Commun.">
        <title>Thousands of microbial genomes shed light on interconnected biogeochemical processes in an aquifer system.</title>
        <authorList>
            <person name="Anantharaman K."/>
            <person name="Brown C.T."/>
            <person name="Hug L.A."/>
            <person name="Sharon I."/>
            <person name="Castelle C.J."/>
            <person name="Probst A.J."/>
            <person name="Thomas B.C."/>
            <person name="Singh A."/>
            <person name="Wilkins M.J."/>
            <person name="Karaoz U."/>
            <person name="Brodie E.L."/>
            <person name="Williams K.H."/>
            <person name="Hubbard S.S."/>
            <person name="Banfield J.F."/>
        </authorList>
    </citation>
    <scope>NUCLEOTIDE SEQUENCE [LARGE SCALE GENOMIC DNA]</scope>
    <source>
        <strain evidence="2">RIFCSPLOWO2_12_FULL_64_10</strain>
    </source>
</reference>